<dbReference type="EMBL" id="JBBUTF010000002">
    <property type="protein sequence ID" value="MEK8024736.1"/>
    <property type="molecule type" value="Genomic_DNA"/>
</dbReference>
<keyword evidence="4" id="KW-1185">Reference proteome</keyword>
<keyword evidence="2" id="KW-0808">Transferase</keyword>
<keyword evidence="1" id="KW-0489">Methyltransferase</keyword>
<reference evidence="3 4" key="1">
    <citation type="submission" date="2024-04" db="EMBL/GenBank/DDBJ databases">
        <title>Novel species of the genus Ideonella isolated from streams.</title>
        <authorList>
            <person name="Lu H."/>
        </authorList>
    </citation>
    <scope>NUCLEOTIDE SEQUENCE [LARGE SCALE GENOMIC DNA]</scope>
    <source>
        <strain evidence="3 4">BYS139W</strain>
    </source>
</reference>
<organism evidence="3 4">
    <name type="scientific">Pseudaquabacterium rugosum</name>
    <dbReference type="NCBI Taxonomy" id="2984194"/>
    <lineage>
        <taxon>Bacteria</taxon>
        <taxon>Pseudomonadati</taxon>
        <taxon>Pseudomonadota</taxon>
        <taxon>Betaproteobacteria</taxon>
        <taxon>Burkholderiales</taxon>
        <taxon>Sphaerotilaceae</taxon>
        <taxon>Pseudaquabacterium</taxon>
    </lineage>
</organism>
<dbReference type="Gene3D" id="3.40.50.150">
    <property type="entry name" value="Vaccinia Virus protein VP39"/>
    <property type="match status" value="1"/>
</dbReference>
<protein>
    <submittedName>
        <fullName evidence="3">Biotin synthase</fullName>
    </submittedName>
</protein>
<sequence>MADTPLAAPDPAAVRHQRRRLARGEGAPWLHQEIARRMAERLVVIREPAAHWLDWGGFIGGGRAAVQSVWPAARVSVVEPDAALLARSRELAQGPWWRGRKPQWPVLAEQEVPAAGAGLLWANMQLHAAEDAGALITAWRRALQVGGYLMFSTFGPDTLAELREIYAEAGWPAPHPPYADMHDIGDALVQAGFADPVMDQEVLRLNWSGPAQLVAELRGLGGHLGRQRHPGLRTPRWRERLHAALARRADAQGRITMRFEVVYGHALRAAAHREDDGSTRVALDSLRDGQGRLRRR</sequence>
<dbReference type="SUPFAM" id="SSF53335">
    <property type="entry name" value="S-adenosyl-L-methionine-dependent methyltransferases"/>
    <property type="match status" value="1"/>
</dbReference>
<dbReference type="InterPro" id="IPR050602">
    <property type="entry name" value="Malonyl-ACP_OMT"/>
</dbReference>
<dbReference type="RefSeq" id="WP_341372509.1">
    <property type="nucleotide sequence ID" value="NZ_JBBUTF010000002.1"/>
</dbReference>
<proteinExistence type="predicted"/>
<dbReference type="InterPro" id="IPR029063">
    <property type="entry name" value="SAM-dependent_MTases_sf"/>
</dbReference>
<name>A0ABU9B543_9BURK</name>
<evidence type="ECO:0000313" key="4">
    <source>
        <dbReference type="Proteomes" id="UP001368500"/>
    </source>
</evidence>
<accession>A0ABU9B543</accession>
<comment type="caution">
    <text evidence="3">The sequence shown here is derived from an EMBL/GenBank/DDBJ whole genome shotgun (WGS) entry which is preliminary data.</text>
</comment>
<dbReference type="PANTHER" id="PTHR13090:SF1">
    <property type="entry name" value="ARGININE-HYDROXYLASE NDUFAF5, MITOCHONDRIAL"/>
    <property type="match status" value="1"/>
</dbReference>
<evidence type="ECO:0000256" key="2">
    <source>
        <dbReference type="ARBA" id="ARBA00022679"/>
    </source>
</evidence>
<evidence type="ECO:0000313" key="3">
    <source>
        <dbReference type="EMBL" id="MEK8024736.1"/>
    </source>
</evidence>
<evidence type="ECO:0000256" key="1">
    <source>
        <dbReference type="ARBA" id="ARBA00022603"/>
    </source>
</evidence>
<dbReference type="PANTHER" id="PTHR13090">
    <property type="entry name" value="ARGININE-HYDROXYLASE NDUFAF5, MITOCHONDRIAL"/>
    <property type="match status" value="1"/>
</dbReference>
<dbReference type="Proteomes" id="UP001368500">
    <property type="component" value="Unassembled WGS sequence"/>
</dbReference>
<gene>
    <name evidence="3" type="ORF">AACH11_01980</name>
</gene>